<evidence type="ECO:0000256" key="1">
    <source>
        <dbReference type="SAM" id="MobiDB-lite"/>
    </source>
</evidence>
<protein>
    <submittedName>
        <fullName evidence="3">Gamma-BHC dehydrochlorinase</fullName>
    </submittedName>
</protein>
<proteinExistence type="predicted"/>
<name>A0A1S1Q025_9ACTN</name>
<dbReference type="Pfam" id="PF13577">
    <property type="entry name" value="SnoaL_4"/>
    <property type="match status" value="1"/>
</dbReference>
<feature type="domain" description="SnoaL-like" evidence="2">
    <location>
        <begin position="13"/>
        <end position="136"/>
    </location>
</feature>
<comment type="caution">
    <text evidence="3">The sequence shown here is derived from an EMBL/GenBank/DDBJ whole genome shotgun (WGS) entry which is preliminary data.</text>
</comment>
<feature type="region of interest" description="Disordered" evidence="1">
    <location>
        <begin position="151"/>
        <end position="187"/>
    </location>
</feature>
<sequence>MRDIAGTEQAAIQQLLDKQAIREATMRYCRGVDRCDPDLISSAYHPDAIDDHGDQRYSGRTVGRGVADLVRSAKVSMNQVTNQLITLHDDRTAGCETYFTVWRSIETEGEDRVLLAIGRYIDRFERREGEWKIAHRLVIVDLTHVVPASGLMRPSRPGLGSRDRNDPSYAALESPDTGWTRPLPAQP</sequence>
<evidence type="ECO:0000313" key="4">
    <source>
        <dbReference type="Proteomes" id="UP000179769"/>
    </source>
</evidence>
<dbReference type="OrthoDB" id="1492465at2"/>
<dbReference type="RefSeq" id="WP_020462204.1">
    <property type="nucleotide sequence ID" value="NZ_JBFLUH010000098.1"/>
</dbReference>
<reference evidence="4" key="1">
    <citation type="submission" date="2016-07" db="EMBL/GenBank/DDBJ databases">
        <title>Frankia sp. NRRL B-16219 Genome sequencing.</title>
        <authorList>
            <person name="Ghodhbane-Gtari F."/>
            <person name="Swanson E."/>
            <person name="Gueddou A."/>
            <person name="Louati M."/>
            <person name="Nouioui I."/>
            <person name="Hezbri K."/>
            <person name="Abebe-Akele F."/>
            <person name="Simpson S."/>
            <person name="Morris K."/>
            <person name="Thomas K."/>
            <person name="Gtari M."/>
            <person name="Tisa L.S."/>
        </authorList>
    </citation>
    <scope>NUCLEOTIDE SEQUENCE [LARGE SCALE GENOMIC DNA]</scope>
    <source>
        <strain evidence="4">NRRL B-16219</strain>
    </source>
</reference>
<accession>A0A1S1Q025</accession>
<evidence type="ECO:0000259" key="2">
    <source>
        <dbReference type="Pfam" id="PF13577"/>
    </source>
</evidence>
<dbReference type="EMBL" id="MAXA01000226">
    <property type="protein sequence ID" value="OHV26442.1"/>
    <property type="molecule type" value="Genomic_DNA"/>
</dbReference>
<keyword evidence="4" id="KW-1185">Reference proteome</keyword>
<dbReference type="Proteomes" id="UP000179769">
    <property type="component" value="Unassembled WGS sequence"/>
</dbReference>
<dbReference type="AlphaFoldDB" id="A0A1S1Q025"/>
<dbReference type="SUPFAM" id="SSF54427">
    <property type="entry name" value="NTF2-like"/>
    <property type="match status" value="1"/>
</dbReference>
<evidence type="ECO:0000313" key="3">
    <source>
        <dbReference type="EMBL" id="OHV26442.1"/>
    </source>
</evidence>
<dbReference type="InterPro" id="IPR037401">
    <property type="entry name" value="SnoaL-like"/>
</dbReference>
<dbReference type="Gene3D" id="3.10.450.50">
    <property type="match status" value="1"/>
</dbReference>
<dbReference type="CDD" id="cd00531">
    <property type="entry name" value="NTF2_like"/>
    <property type="match status" value="1"/>
</dbReference>
<dbReference type="InterPro" id="IPR032710">
    <property type="entry name" value="NTF2-like_dom_sf"/>
</dbReference>
<organism evidence="3 4">
    <name type="scientific">Parafrankia soli</name>
    <dbReference type="NCBI Taxonomy" id="2599596"/>
    <lineage>
        <taxon>Bacteria</taxon>
        <taxon>Bacillati</taxon>
        <taxon>Actinomycetota</taxon>
        <taxon>Actinomycetes</taxon>
        <taxon>Frankiales</taxon>
        <taxon>Frankiaceae</taxon>
        <taxon>Parafrankia</taxon>
    </lineage>
</organism>
<gene>
    <name evidence="3" type="ORF">BBK14_21290</name>
</gene>